<proteinExistence type="predicted"/>
<reference evidence="16" key="1">
    <citation type="submission" date="2019-10" db="EMBL/GenBank/DDBJ databases">
        <authorList>
            <person name="Paulsen S."/>
        </authorList>
    </citation>
    <scope>NUCLEOTIDE SEQUENCE</scope>
    <source>
        <strain evidence="16">LMG 19692</strain>
    </source>
</reference>
<dbReference type="Pfam" id="PF14689">
    <property type="entry name" value="SPOB_a"/>
    <property type="match status" value="1"/>
</dbReference>
<evidence type="ECO:0000256" key="4">
    <source>
        <dbReference type="ARBA" id="ARBA00022475"/>
    </source>
</evidence>
<dbReference type="PROSITE" id="PS51257">
    <property type="entry name" value="PROKAR_LIPOPROTEIN"/>
    <property type="match status" value="1"/>
</dbReference>
<keyword evidence="4" id="KW-1003">Cell membrane</keyword>
<dbReference type="InterPro" id="IPR050428">
    <property type="entry name" value="TCS_sensor_his_kinase"/>
</dbReference>
<keyword evidence="6 17" id="KW-0808">Transferase</keyword>
<dbReference type="GO" id="GO:0004673">
    <property type="term" value="F:protein histidine kinase activity"/>
    <property type="evidence" value="ECO:0007669"/>
    <property type="project" value="UniProtKB-EC"/>
</dbReference>
<dbReference type="InterPro" id="IPR035965">
    <property type="entry name" value="PAS-like_dom_sf"/>
</dbReference>
<sequence length="542" mass="59363">MSQSQKLARRPKRLETRLITWVVGLCVIQACLFTALVYQVITQSLHQEVGEKALALAKAVAVREDVMTALITDRDSSQIQRLNTNVELLRQATGADFIVIGDTETRRIAHPDEQKIGRTMVGGDSQAALSGESYISTAQGSLGESIRGKVPVYSPAGEVIGLVSVGFLVQSVESLVLQRSIAVFVGAAAVLLLSVIAAIWIGRRVRQAIFGLQPDEIGRLFAEQEAILNTVRTGIIALDPDGRVRRLNQRACEILEKPRGLSKQGLHLSDLLPEHSDFLLHNPNRPLVGFELFVADKRLVLSRFALQVQGQHEGILLSMRPSDELEYVSKQLTKVQAFAELLRVQTHDYSNKLNTIGALIQMAQYDKAIELIGQESQGSQAQIENLLTYIQEPVIAGLLLGKYHKAREHNVALEVSSDSALCAIHQKEMLERIVSILGNLIDNAIEAARTTAQLRPAKVVVTVDETVQDIIFDVEDSGTGLIGNVEEAFTPQFSTKSGDQHGVGLYLVKTNLDSCHGTLEVGESELLGARITVFIPKQVKEQ</sequence>
<dbReference type="Gene3D" id="3.30.565.10">
    <property type="entry name" value="Histidine kinase-like ATPase, C-terminal domain"/>
    <property type="match status" value="1"/>
</dbReference>
<keyword evidence="7 14" id="KW-0812">Transmembrane</keyword>
<dbReference type="SMART" id="SM00387">
    <property type="entry name" value="HATPase_c"/>
    <property type="match status" value="1"/>
</dbReference>
<dbReference type="GO" id="GO:0000160">
    <property type="term" value="P:phosphorelay signal transduction system"/>
    <property type="evidence" value="ECO:0007669"/>
    <property type="project" value="UniProtKB-KW"/>
</dbReference>
<dbReference type="InterPro" id="IPR005467">
    <property type="entry name" value="His_kinase_dom"/>
</dbReference>
<evidence type="ECO:0000313" key="18">
    <source>
        <dbReference type="Proteomes" id="UP000646877"/>
    </source>
</evidence>
<evidence type="ECO:0000256" key="6">
    <source>
        <dbReference type="ARBA" id="ARBA00022679"/>
    </source>
</evidence>
<dbReference type="InterPro" id="IPR029151">
    <property type="entry name" value="Sensor-like_sf"/>
</dbReference>
<feature type="transmembrane region" description="Helical" evidence="14">
    <location>
        <begin position="21"/>
        <end position="41"/>
    </location>
</feature>
<evidence type="ECO:0000259" key="15">
    <source>
        <dbReference type="PROSITE" id="PS50109"/>
    </source>
</evidence>
<dbReference type="SUPFAM" id="SSF55874">
    <property type="entry name" value="ATPase domain of HSP90 chaperone/DNA topoisomerase II/histidine kinase"/>
    <property type="match status" value="1"/>
</dbReference>
<dbReference type="EMBL" id="CP137578">
    <property type="protein sequence ID" value="WOX28537.1"/>
    <property type="molecule type" value="Genomic_DNA"/>
</dbReference>
<dbReference type="PANTHER" id="PTHR45436:SF5">
    <property type="entry name" value="SENSOR HISTIDINE KINASE TRCS"/>
    <property type="match status" value="1"/>
</dbReference>
<evidence type="ECO:0000313" key="19">
    <source>
        <dbReference type="Proteomes" id="UP001304419"/>
    </source>
</evidence>
<dbReference type="PANTHER" id="PTHR45436">
    <property type="entry name" value="SENSOR HISTIDINE KINASE YKOH"/>
    <property type="match status" value="1"/>
</dbReference>
<evidence type="ECO:0000256" key="5">
    <source>
        <dbReference type="ARBA" id="ARBA00022553"/>
    </source>
</evidence>
<keyword evidence="19" id="KW-1185">Reference proteome</keyword>
<evidence type="ECO:0000256" key="14">
    <source>
        <dbReference type="SAM" id="Phobius"/>
    </source>
</evidence>
<gene>
    <name evidence="16" type="ORF">F9Y85_12090</name>
    <name evidence="17" type="ORF">R5H13_18265</name>
</gene>
<evidence type="ECO:0000256" key="13">
    <source>
        <dbReference type="ARBA" id="ARBA00023136"/>
    </source>
</evidence>
<evidence type="ECO:0000256" key="10">
    <source>
        <dbReference type="ARBA" id="ARBA00022840"/>
    </source>
</evidence>
<dbReference type="GO" id="GO:0005886">
    <property type="term" value="C:plasma membrane"/>
    <property type="evidence" value="ECO:0007669"/>
    <property type="project" value="UniProtKB-SubCell"/>
</dbReference>
<dbReference type="Pfam" id="PF13188">
    <property type="entry name" value="PAS_8"/>
    <property type="match status" value="1"/>
</dbReference>
<dbReference type="InterPro" id="IPR039506">
    <property type="entry name" value="SPOB_a"/>
</dbReference>
<dbReference type="EC" id="2.7.13.3" evidence="3"/>
<name>A0A8I2H0C6_9GAMM</name>
<dbReference type="AlphaFoldDB" id="A0A8I2H0C6"/>
<evidence type="ECO:0000313" key="17">
    <source>
        <dbReference type="EMBL" id="WOX28537.1"/>
    </source>
</evidence>
<dbReference type="Gene3D" id="3.30.450.20">
    <property type="entry name" value="PAS domain"/>
    <property type="match status" value="2"/>
</dbReference>
<dbReference type="InterPro" id="IPR003594">
    <property type="entry name" value="HATPase_dom"/>
</dbReference>
<evidence type="ECO:0000256" key="7">
    <source>
        <dbReference type="ARBA" id="ARBA00022692"/>
    </source>
</evidence>
<dbReference type="RefSeq" id="WP_039493375.1">
    <property type="nucleotide sequence ID" value="NZ_CBCSDF010000016.1"/>
</dbReference>
<dbReference type="InterPro" id="IPR033463">
    <property type="entry name" value="sCache_3"/>
</dbReference>
<evidence type="ECO:0000256" key="12">
    <source>
        <dbReference type="ARBA" id="ARBA00023012"/>
    </source>
</evidence>
<keyword evidence="13 14" id="KW-0472">Membrane</keyword>
<keyword evidence="8" id="KW-0547">Nucleotide-binding</keyword>
<dbReference type="Proteomes" id="UP001304419">
    <property type="component" value="Chromosome 1"/>
</dbReference>
<keyword evidence="11 14" id="KW-1133">Transmembrane helix</keyword>
<keyword evidence="12" id="KW-0902">Two-component regulatory system</keyword>
<evidence type="ECO:0000256" key="2">
    <source>
        <dbReference type="ARBA" id="ARBA00004651"/>
    </source>
</evidence>
<dbReference type="PROSITE" id="PS50109">
    <property type="entry name" value="HIS_KIN"/>
    <property type="match status" value="1"/>
</dbReference>
<evidence type="ECO:0000313" key="16">
    <source>
        <dbReference type="EMBL" id="NLR22047.1"/>
    </source>
</evidence>
<evidence type="ECO:0000256" key="8">
    <source>
        <dbReference type="ARBA" id="ARBA00022741"/>
    </source>
</evidence>
<evidence type="ECO:0000256" key="11">
    <source>
        <dbReference type="ARBA" id="ARBA00022989"/>
    </source>
</evidence>
<feature type="transmembrane region" description="Helical" evidence="14">
    <location>
        <begin position="181"/>
        <end position="201"/>
    </location>
</feature>
<keyword evidence="9 16" id="KW-0418">Kinase</keyword>
<accession>A0A8I2H0C6</accession>
<comment type="catalytic activity">
    <reaction evidence="1">
        <text>ATP + protein L-histidine = ADP + protein N-phospho-L-histidine.</text>
        <dbReference type="EC" id="2.7.13.3"/>
    </reaction>
</comment>
<evidence type="ECO:0000256" key="9">
    <source>
        <dbReference type="ARBA" id="ARBA00022777"/>
    </source>
</evidence>
<dbReference type="SUPFAM" id="SSF55785">
    <property type="entry name" value="PYP-like sensor domain (PAS domain)"/>
    <property type="match status" value="1"/>
</dbReference>
<feature type="transmembrane region" description="Helical" evidence="14">
    <location>
        <begin position="152"/>
        <end position="169"/>
    </location>
</feature>
<evidence type="ECO:0000256" key="1">
    <source>
        <dbReference type="ARBA" id="ARBA00000085"/>
    </source>
</evidence>
<protein>
    <recommendedName>
        <fullName evidence="3">histidine kinase</fullName>
        <ecNumber evidence="3">2.7.13.3</ecNumber>
    </recommendedName>
</protein>
<dbReference type="InterPro" id="IPR036890">
    <property type="entry name" value="HATPase_C_sf"/>
</dbReference>
<dbReference type="SUPFAM" id="SSF103190">
    <property type="entry name" value="Sensory domain-like"/>
    <property type="match status" value="1"/>
</dbReference>
<keyword evidence="5" id="KW-0597">Phosphoprotein</keyword>
<dbReference type="GO" id="GO:0005524">
    <property type="term" value="F:ATP binding"/>
    <property type="evidence" value="ECO:0007669"/>
    <property type="project" value="UniProtKB-KW"/>
</dbReference>
<keyword evidence="10" id="KW-0067">ATP-binding</keyword>
<dbReference type="InterPro" id="IPR000014">
    <property type="entry name" value="PAS"/>
</dbReference>
<dbReference type="SMART" id="SM00091">
    <property type="entry name" value="PAS"/>
    <property type="match status" value="1"/>
</dbReference>
<reference evidence="17 19" key="2">
    <citation type="submission" date="2023-10" db="EMBL/GenBank/DDBJ databases">
        <title>To unveil natural product biosynthetic capacity in Pseudoalteromonas.</title>
        <authorList>
            <person name="Wang J."/>
        </authorList>
    </citation>
    <scope>NUCLEOTIDE SEQUENCE [LARGE SCALE GENOMIC DNA]</scope>
    <source>
        <strain evidence="17 19">DSM 15914</strain>
    </source>
</reference>
<dbReference type="Proteomes" id="UP000646877">
    <property type="component" value="Unassembled WGS sequence"/>
</dbReference>
<evidence type="ECO:0000256" key="3">
    <source>
        <dbReference type="ARBA" id="ARBA00012438"/>
    </source>
</evidence>
<organism evidence="16 18">
    <name type="scientific">Pseudoalteromonas maricaloris</name>
    <dbReference type="NCBI Taxonomy" id="184924"/>
    <lineage>
        <taxon>Bacteria</taxon>
        <taxon>Pseudomonadati</taxon>
        <taxon>Pseudomonadota</taxon>
        <taxon>Gammaproteobacteria</taxon>
        <taxon>Alteromonadales</taxon>
        <taxon>Pseudoalteromonadaceae</taxon>
        <taxon>Pseudoalteromonas</taxon>
    </lineage>
</organism>
<dbReference type="Gene3D" id="1.10.287.130">
    <property type="match status" value="1"/>
</dbReference>
<dbReference type="Pfam" id="PF17203">
    <property type="entry name" value="sCache_3_2"/>
    <property type="match status" value="1"/>
</dbReference>
<feature type="domain" description="Histidine kinase" evidence="15">
    <location>
        <begin position="432"/>
        <end position="539"/>
    </location>
</feature>
<dbReference type="EMBL" id="WEIA01000006">
    <property type="protein sequence ID" value="NLR22047.1"/>
    <property type="molecule type" value="Genomic_DNA"/>
</dbReference>
<comment type="subcellular location">
    <subcellularLocation>
        <location evidence="2">Cell membrane</location>
        <topology evidence="2">Multi-pass membrane protein</topology>
    </subcellularLocation>
</comment>
<dbReference type="Pfam" id="PF02518">
    <property type="entry name" value="HATPase_c"/>
    <property type="match status" value="1"/>
</dbReference>